<gene>
    <name evidence="2" type="ORF">LTR24_000340</name>
</gene>
<reference evidence="2 3" key="1">
    <citation type="submission" date="2023-08" db="EMBL/GenBank/DDBJ databases">
        <title>Black Yeasts Isolated from many extreme environments.</title>
        <authorList>
            <person name="Coleine C."/>
            <person name="Stajich J.E."/>
            <person name="Selbmann L."/>
        </authorList>
    </citation>
    <scope>NUCLEOTIDE SEQUENCE [LARGE SCALE GENOMIC DNA]</scope>
    <source>
        <strain evidence="2 3">CCFEE 5885</strain>
    </source>
</reference>
<feature type="compositionally biased region" description="Pro residues" evidence="1">
    <location>
        <begin position="262"/>
        <end position="273"/>
    </location>
</feature>
<dbReference type="Proteomes" id="UP001345013">
    <property type="component" value="Unassembled WGS sequence"/>
</dbReference>
<dbReference type="EMBL" id="JAVRRG010000002">
    <property type="protein sequence ID" value="KAK5102429.1"/>
    <property type="molecule type" value="Genomic_DNA"/>
</dbReference>
<feature type="region of interest" description="Disordered" evidence="1">
    <location>
        <begin position="462"/>
        <end position="490"/>
    </location>
</feature>
<evidence type="ECO:0000313" key="3">
    <source>
        <dbReference type="Proteomes" id="UP001345013"/>
    </source>
</evidence>
<dbReference type="PANTHER" id="PTHR10378">
    <property type="entry name" value="LIM DOMAIN-BINDING PROTEIN"/>
    <property type="match status" value="1"/>
</dbReference>
<feature type="region of interest" description="Disordered" evidence="1">
    <location>
        <begin position="185"/>
        <end position="290"/>
    </location>
</feature>
<feature type="compositionally biased region" description="Low complexity" evidence="1">
    <location>
        <begin position="274"/>
        <end position="283"/>
    </location>
</feature>
<feature type="compositionally biased region" description="Polar residues" evidence="1">
    <location>
        <begin position="618"/>
        <end position="639"/>
    </location>
</feature>
<feature type="compositionally biased region" description="Polar residues" evidence="1">
    <location>
        <begin position="465"/>
        <end position="474"/>
    </location>
</feature>
<evidence type="ECO:0000256" key="1">
    <source>
        <dbReference type="SAM" id="MobiDB-lite"/>
    </source>
</evidence>
<feature type="region of interest" description="Disordered" evidence="1">
    <location>
        <begin position="590"/>
        <end position="677"/>
    </location>
</feature>
<feature type="compositionally biased region" description="Polar residues" evidence="1">
    <location>
        <begin position="590"/>
        <end position="602"/>
    </location>
</feature>
<name>A0ABR0KPP7_9EURO</name>
<feature type="compositionally biased region" description="Basic residues" evidence="1">
    <location>
        <begin position="668"/>
        <end position="677"/>
    </location>
</feature>
<evidence type="ECO:0000313" key="2">
    <source>
        <dbReference type="EMBL" id="KAK5102429.1"/>
    </source>
</evidence>
<evidence type="ECO:0008006" key="4">
    <source>
        <dbReference type="Google" id="ProtNLM"/>
    </source>
</evidence>
<dbReference type="InterPro" id="IPR029005">
    <property type="entry name" value="LIM-bd/SEUSS"/>
</dbReference>
<sequence>MMQATSYPAQPGMGPGHPGMAHGHPMQVQHAGHMGQPNPAMMGGMHPAMSGPQVTQGGPMASGMPPNPGTPAPGGPMQNAMAMAHLGGQGPMFHGNHPQMNMGQMQQINANMIARQRAMNMMQAQQNGQLGHGMMNMQNMPHGLNSAQLQQMKAMNIPMQQQMQHMTPQQQQMVQQQQQYQHQQRMMAQHAAQQQQLMTQQRQQAQQQAQQQHASQQMQMSRSQEPTTQPPQPQPTPAPQAQPPPQAQPQPAPQPQQQTPQQKPPQAQPPTSQPPQQSAPTPQIKQGEDEDVQVKPDLTKQQLLMDMAQQNQDFSGQWLLQLMSYYEALAYPKQPLDIEYWSEVMAKYYSPTGSMRQQIYNNQNQSDKSFQLQYPSLARFYYSHFANGVRKIFMQSFEHAQEQLPNGGYHVVSRKLYLTYEYANGLRVTTNGTLSVNFDEMQKIETLHIAIKDWTEYIPRGLADGSQSPEQTRQSPKLSKKNLPKSLQRPSIPRSPVIEWGIPQPLLQFLEIAEVMTTMGPLMDYYCRDQSSTPREALNRFNAENAQMNANRIQNMNAATANGQVQFQNQRMMQAPNQFQSPAFAHLNLPQNQQSPHMNHTPSPGHGQGGVQMVHQMSAQGSNLSGSQGPSTNTSPNVSNKRRRASQIKEEDTAQASGADKTKPSPRVGKRQKGAPA</sequence>
<comment type="caution">
    <text evidence="2">The sequence shown here is derived from an EMBL/GenBank/DDBJ whole genome shotgun (WGS) entry which is preliminary data.</text>
</comment>
<feature type="region of interest" description="Disordered" evidence="1">
    <location>
        <begin position="1"/>
        <end position="29"/>
    </location>
</feature>
<feature type="compositionally biased region" description="Pro residues" evidence="1">
    <location>
        <begin position="228"/>
        <end position="254"/>
    </location>
</feature>
<protein>
    <recommendedName>
        <fullName evidence="4">LIM-domain binding protein-domain-containing protein</fullName>
    </recommendedName>
</protein>
<accession>A0ABR0KPP7</accession>
<keyword evidence="3" id="KW-1185">Reference proteome</keyword>
<organism evidence="2 3">
    <name type="scientific">Lithohypha guttulata</name>
    <dbReference type="NCBI Taxonomy" id="1690604"/>
    <lineage>
        <taxon>Eukaryota</taxon>
        <taxon>Fungi</taxon>
        <taxon>Dikarya</taxon>
        <taxon>Ascomycota</taxon>
        <taxon>Pezizomycotina</taxon>
        <taxon>Eurotiomycetes</taxon>
        <taxon>Chaetothyriomycetidae</taxon>
        <taxon>Chaetothyriales</taxon>
        <taxon>Trichomeriaceae</taxon>
        <taxon>Lithohypha</taxon>
    </lineage>
</organism>
<feature type="compositionally biased region" description="Low complexity" evidence="1">
    <location>
        <begin position="8"/>
        <end position="27"/>
    </location>
</feature>
<proteinExistence type="predicted"/>
<dbReference type="Pfam" id="PF01803">
    <property type="entry name" value="LIM_bind"/>
    <property type="match status" value="1"/>
</dbReference>
<feature type="compositionally biased region" description="Low complexity" evidence="1">
    <location>
        <begin position="185"/>
        <end position="227"/>
    </location>
</feature>